<name>I0K643_9BACT</name>
<dbReference type="Pfam" id="PF13489">
    <property type="entry name" value="Methyltransf_23"/>
    <property type="match status" value="1"/>
</dbReference>
<dbReference type="AlphaFoldDB" id="I0K643"/>
<dbReference type="CDD" id="cd02440">
    <property type="entry name" value="AdoMet_MTases"/>
    <property type="match status" value="1"/>
</dbReference>
<protein>
    <submittedName>
        <fullName evidence="1">Methyltransferase type 12</fullName>
    </submittedName>
</protein>
<dbReference type="SUPFAM" id="SSF53335">
    <property type="entry name" value="S-adenosyl-L-methionine-dependent methyltransferases"/>
    <property type="match status" value="1"/>
</dbReference>
<evidence type="ECO:0000313" key="2">
    <source>
        <dbReference type="Proteomes" id="UP000011058"/>
    </source>
</evidence>
<keyword evidence="1" id="KW-0489">Methyltransferase</keyword>
<accession>I0K643</accession>
<dbReference type="GO" id="GO:0032259">
    <property type="term" value="P:methylation"/>
    <property type="evidence" value="ECO:0007669"/>
    <property type="project" value="UniProtKB-KW"/>
</dbReference>
<dbReference type="OrthoDB" id="1524727at2"/>
<dbReference type="Proteomes" id="UP000011058">
    <property type="component" value="Chromosome"/>
</dbReference>
<dbReference type="HOGENOM" id="CLU_096131_1_0_10"/>
<proteinExistence type="predicted"/>
<dbReference type="GO" id="GO:0008168">
    <property type="term" value="F:methyltransferase activity"/>
    <property type="evidence" value="ECO:0007669"/>
    <property type="project" value="UniProtKB-KW"/>
</dbReference>
<dbReference type="PATRIC" id="fig|1166018.3.peg.3321"/>
<sequence length="252" mass="28211">MNASHQRTQNAAKDRLYQAYVRSGQAPTLTTIAPTGSELFRLNRPYVDKVIRPLLPAQTDARIVDLGCGNGCYLYHAKQYGYTNLLGVDTSAEQVALAHQIGLTEVRQQNIDSFLATYRQPTDLVLLMDVLEHLTLSETLALLDAVYALLKPGGRVLIHVPNAEGIFGMRVRYGDLTHEQCFTPSSMRQLLQTVGFRQPVCYEDKPVVFGLMSLVRRVIWELTTLRYRLMLLAETATRGAILSQNMLVVATK</sequence>
<keyword evidence="2" id="KW-1185">Reference proteome</keyword>
<dbReference type="eggNOG" id="COG2227">
    <property type="taxonomic scope" value="Bacteria"/>
</dbReference>
<dbReference type="Gene3D" id="3.40.50.150">
    <property type="entry name" value="Vaccinia Virus protein VP39"/>
    <property type="match status" value="1"/>
</dbReference>
<dbReference type="InterPro" id="IPR029063">
    <property type="entry name" value="SAM-dependent_MTases_sf"/>
</dbReference>
<organism evidence="1 2">
    <name type="scientific">Fibrella aestuarina BUZ 2</name>
    <dbReference type="NCBI Taxonomy" id="1166018"/>
    <lineage>
        <taxon>Bacteria</taxon>
        <taxon>Pseudomonadati</taxon>
        <taxon>Bacteroidota</taxon>
        <taxon>Cytophagia</taxon>
        <taxon>Cytophagales</taxon>
        <taxon>Spirosomataceae</taxon>
        <taxon>Fibrella</taxon>
    </lineage>
</organism>
<dbReference type="KEGG" id="fae:FAES_1586"/>
<gene>
    <name evidence="1" type="ORF">FAES_1586</name>
</gene>
<dbReference type="STRING" id="1166018.FAES_1586"/>
<dbReference type="EMBL" id="HE796683">
    <property type="protein sequence ID" value="CCG99596.1"/>
    <property type="molecule type" value="Genomic_DNA"/>
</dbReference>
<evidence type="ECO:0000313" key="1">
    <source>
        <dbReference type="EMBL" id="CCG99596.1"/>
    </source>
</evidence>
<dbReference type="RefSeq" id="WP_015330695.1">
    <property type="nucleotide sequence ID" value="NC_020054.1"/>
</dbReference>
<keyword evidence="1" id="KW-0808">Transferase</keyword>
<dbReference type="PANTHER" id="PTHR43861">
    <property type="entry name" value="TRANS-ACONITATE 2-METHYLTRANSFERASE-RELATED"/>
    <property type="match status" value="1"/>
</dbReference>
<reference evidence="1 2" key="1">
    <citation type="journal article" date="2012" name="J. Bacteriol.">
        <title>Genome Sequence of Fibrella aestuarina BUZ 2T, a Filamentous Marine Bacterium.</title>
        <authorList>
            <person name="Filippini M."/>
            <person name="Qi W."/>
            <person name="Blom J."/>
            <person name="Goesmann A."/>
            <person name="Smits T.H."/>
            <person name="Bagheri H.C."/>
        </authorList>
    </citation>
    <scope>NUCLEOTIDE SEQUENCE [LARGE SCALE GENOMIC DNA]</scope>
    <source>
        <strain evidence="2">BUZ 2T</strain>
    </source>
</reference>